<dbReference type="AlphaFoldDB" id="A0AA38GVT1"/>
<feature type="non-terminal residue" evidence="1">
    <location>
        <position position="1"/>
    </location>
</feature>
<keyword evidence="2" id="KW-1185">Reference proteome</keyword>
<dbReference type="Proteomes" id="UP000824469">
    <property type="component" value="Unassembled WGS sequence"/>
</dbReference>
<proteinExistence type="predicted"/>
<accession>A0AA38GVT1</accession>
<reference evidence="1 2" key="1">
    <citation type="journal article" date="2021" name="Nat. Plants">
        <title>The Taxus genome provides insights into paclitaxel biosynthesis.</title>
        <authorList>
            <person name="Xiong X."/>
            <person name="Gou J."/>
            <person name="Liao Q."/>
            <person name="Li Y."/>
            <person name="Zhou Q."/>
            <person name="Bi G."/>
            <person name="Li C."/>
            <person name="Du R."/>
            <person name="Wang X."/>
            <person name="Sun T."/>
            <person name="Guo L."/>
            <person name="Liang H."/>
            <person name="Lu P."/>
            <person name="Wu Y."/>
            <person name="Zhang Z."/>
            <person name="Ro D.K."/>
            <person name="Shang Y."/>
            <person name="Huang S."/>
            <person name="Yan J."/>
        </authorList>
    </citation>
    <scope>NUCLEOTIDE SEQUENCE [LARGE SCALE GENOMIC DNA]</scope>
    <source>
        <strain evidence="1">Ta-2019</strain>
    </source>
</reference>
<sequence length="58" mass="6238">YGVTLNLKKCVFGVTGGKLLGYIISSRGIDVDPTKIRAVPEMVPPSSESGIRSFLEKL</sequence>
<protein>
    <recommendedName>
        <fullName evidence="3">Reverse transcriptase</fullName>
    </recommendedName>
</protein>
<dbReference type="Gene3D" id="3.30.70.270">
    <property type="match status" value="1"/>
</dbReference>
<dbReference type="InterPro" id="IPR043502">
    <property type="entry name" value="DNA/RNA_pol_sf"/>
</dbReference>
<comment type="caution">
    <text evidence="1">The sequence shown here is derived from an EMBL/GenBank/DDBJ whole genome shotgun (WGS) entry which is preliminary data.</text>
</comment>
<dbReference type="EMBL" id="JAHRHJ020000001">
    <property type="protein sequence ID" value="KAH9330091.1"/>
    <property type="molecule type" value="Genomic_DNA"/>
</dbReference>
<gene>
    <name evidence="1" type="ORF">KI387_002199</name>
</gene>
<dbReference type="InterPro" id="IPR043128">
    <property type="entry name" value="Rev_trsase/Diguanyl_cyclase"/>
</dbReference>
<feature type="non-terminal residue" evidence="1">
    <location>
        <position position="58"/>
    </location>
</feature>
<organism evidence="1 2">
    <name type="scientific">Taxus chinensis</name>
    <name type="common">Chinese yew</name>
    <name type="synonym">Taxus wallichiana var. chinensis</name>
    <dbReference type="NCBI Taxonomy" id="29808"/>
    <lineage>
        <taxon>Eukaryota</taxon>
        <taxon>Viridiplantae</taxon>
        <taxon>Streptophyta</taxon>
        <taxon>Embryophyta</taxon>
        <taxon>Tracheophyta</taxon>
        <taxon>Spermatophyta</taxon>
        <taxon>Pinopsida</taxon>
        <taxon>Pinidae</taxon>
        <taxon>Conifers II</taxon>
        <taxon>Cupressales</taxon>
        <taxon>Taxaceae</taxon>
        <taxon>Taxus</taxon>
    </lineage>
</organism>
<dbReference type="SUPFAM" id="SSF56672">
    <property type="entry name" value="DNA/RNA polymerases"/>
    <property type="match status" value="1"/>
</dbReference>
<evidence type="ECO:0000313" key="2">
    <source>
        <dbReference type="Proteomes" id="UP000824469"/>
    </source>
</evidence>
<evidence type="ECO:0008006" key="3">
    <source>
        <dbReference type="Google" id="ProtNLM"/>
    </source>
</evidence>
<evidence type="ECO:0000313" key="1">
    <source>
        <dbReference type="EMBL" id="KAH9330091.1"/>
    </source>
</evidence>
<name>A0AA38GVT1_TAXCH</name>